<keyword evidence="5 8" id="KW-0067">ATP-binding</keyword>
<reference evidence="8 9" key="1">
    <citation type="submission" date="2021-08" db="EMBL/GenBank/DDBJ databases">
        <authorList>
            <person name="Peeters C."/>
        </authorList>
    </citation>
    <scope>NUCLEOTIDE SEQUENCE [LARGE SCALE GENOMIC DNA]</scope>
    <source>
        <strain evidence="8 9">LMG 23994</strain>
    </source>
</reference>
<dbReference type="EMBL" id="CAJZAF010000018">
    <property type="protein sequence ID" value="CAG9176328.1"/>
    <property type="molecule type" value="Genomic_DNA"/>
</dbReference>
<proteinExistence type="predicted"/>
<dbReference type="SUPFAM" id="SSF52540">
    <property type="entry name" value="P-loop containing nucleoside triphosphate hydrolases"/>
    <property type="match status" value="1"/>
</dbReference>
<gene>
    <name evidence="8" type="primary">btuD_9</name>
    <name evidence="8" type="ORF">LMG23994_03370</name>
</gene>
<protein>
    <submittedName>
        <fullName evidence="8">Vitamin B12 import ATP-binding protein BtuD</fullName>
    </submittedName>
</protein>
<dbReference type="Proteomes" id="UP000701702">
    <property type="component" value="Unassembled WGS sequence"/>
</dbReference>
<dbReference type="Gene3D" id="3.40.50.300">
    <property type="entry name" value="P-loop containing nucleotide triphosphate hydrolases"/>
    <property type="match status" value="1"/>
</dbReference>
<dbReference type="GO" id="GO:0005524">
    <property type="term" value="F:ATP binding"/>
    <property type="evidence" value="ECO:0007669"/>
    <property type="project" value="UniProtKB-KW"/>
</dbReference>
<dbReference type="PANTHER" id="PTHR45772">
    <property type="entry name" value="CONSERVED COMPONENT OF ABC TRANSPORTER FOR NATURAL AMINO ACIDS-RELATED"/>
    <property type="match status" value="1"/>
</dbReference>
<dbReference type="InterPro" id="IPR003439">
    <property type="entry name" value="ABC_transporter-like_ATP-bd"/>
</dbReference>
<organism evidence="8 9">
    <name type="scientific">Cupriavidus pinatubonensis</name>
    <dbReference type="NCBI Taxonomy" id="248026"/>
    <lineage>
        <taxon>Bacteria</taxon>
        <taxon>Pseudomonadati</taxon>
        <taxon>Pseudomonadota</taxon>
        <taxon>Betaproteobacteria</taxon>
        <taxon>Burkholderiales</taxon>
        <taxon>Burkholderiaceae</taxon>
        <taxon>Cupriavidus</taxon>
    </lineage>
</organism>
<keyword evidence="2" id="KW-1003">Cell membrane</keyword>
<feature type="domain" description="ABC transporter" evidence="7">
    <location>
        <begin position="7"/>
        <end position="239"/>
    </location>
</feature>
<evidence type="ECO:0000313" key="9">
    <source>
        <dbReference type="Proteomes" id="UP000701702"/>
    </source>
</evidence>
<feature type="compositionally biased region" description="Polar residues" evidence="6">
    <location>
        <begin position="302"/>
        <end position="316"/>
    </location>
</feature>
<evidence type="ECO:0000313" key="8">
    <source>
        <dbReference type="EMBL" id="CAG9176328.1"/>
    </source>
</evidence>
<sequence length="316" mass="32605">MKPDIMLAAHGLSFRPGAHAVLSNVWMNLVRGRITALVGPAGAGKSALLGILSGQLAPCSGAVELDGHKITGLAPHVLNRLGIWRVGPAVAKPDVRTVRERIASAAQWHVRGHHVALAQADEVARCLGLEPQLHKAANGLPPAARRRLALACALAARPRLLLLDGLLEGLDARDTAAMATVIRSLCADGVTVLMAERFTQAVPKLAHNVVVLAGGGVVASGSADILRDPAISRACTEQGDATAAQDPGISPGVSLHIAPHISQRLSPRKSLPHSGHTAAKPAATKAQHHHDTPVGTAAAGEITSSKEPASSTRNDP</sequence>
<dbReference type="PROSITE" id="PS50893">
    <property type="entry name" value="ABC_TRANSPORTER_2"/>
    <property type="match status" value="1"/>
</dbReference>
<dbReference type="InterPro" id="IPR051120">
    <property type="entry name" value="ABC_AA/LPS_Transport"/>
</dbReference>
<evidence type="ECO:0000256" key="2">
    <source>
        <dbReference type="ARBA" id="ARBA00022475"/>
    </source>
</evidence>
<keyword evidence="3" id="KW-0997">Cell inner membrane</keyword>
<dbReference type="SMART" id="SM00382">
    <property type="entry name" value="AAA"/>
    <property type="match status" value="1"/>
</dbReference>
<name>A0ABM8X8M7_9BURK</name>
<evidence type="ECO:0000259" key="7">
    <source>
        <dbReference type="PROSITE" id="PS50893"/>
    </source>
</evidence>
<keyword evidence="9" id="KW-1185">Reference proteome</keyword>
<feature type="region of interest" description="Disordered" evidence="6">
    <location>
        <begin position="265"/>
        <end position="316"/>
    </location>
</feature>
<evidence type="ECO:0000256" key="4">
    <source>
        <dbReference type="ARBA" id="ARBA00022741"/>
    </source>
</evidence>
<dbReference type="InterPro" id="IPR003593">
    <property type="entry name" value="AAA+_ATPase"/>
</dbReference>
<dbReference type="RefSeq" id="WP_224003674.1">
    <property type="nucleotide sequence ID" value="NZ_CAJZAF010000018.1"/>
</dbReference>
<dbReference type="PANTHER" id="PTHR45772:SF1">
    <property type="entry name" value="ABC TRANSPORTER ATP-BINDING PROTEIN"/>
    <property type="match status" value="1"/>
</dbReference>
<keyword evidence="4" id="KW-0547">Nucleotide-binding</keyword>
<dbReference type="InterPro" id="IPR027417">
    <property type="entry name" value="P-loop_NTPase"/>
</dbReference>
<accession>A0ABM8X8M7</accession>
<evidence type="ECO:0000256" key="6">
    <source>
        <dbReference type="SAM" id="MobiDB-lite"/>
    </source>
</evidence>
<keyword evidence="1" id="KW-0813">Transport</keyword>
<evidence type="ECO:0000256" key="1">
    <source>
        <dbReference type="ARBA" id="ARBA00022448"/>
    </source>
</evidence>
<comment type="caution">
    <text evidence="8">The sequence shown here is derived from an EMBL/GenBank/DDBJ whole genome shotgun (WGS) entry which is preliminary data.</text>
</comment>
<dbReference type="Pfam" id="PF00005">
    <property type="entry name" value="ABC_tran"/>
    <property type="match status" value="1"/>
</dbReference>
<evidence type="ECO:0000256" key="5">
    <source>
        <dbReference type="ARBA" id="ARBA00022840"/>
    </source>
</evidence>
<evidence type="ECO:0000256" key="3">
    <source>
        <dbReference type="ARBA" id="ARBA00022519"/>
    </source>
</evidence>
<keyword evidence="3" id="KW-0472">Membrane</keyword>